<dbReference type="InterPro" id="IPR027417">
    <property type="entry name" value="P-loop_NTPase"/>
</dbReference>
<evidence type="ECO:0000256" key="6">
    <source>
        <dbReference type="ARBA" id="ARBA00022989"/>
    </source>
</evidence>
<evidence type="ECO:0000256" key="10">
    <source>
        <dbReference type="SAM" id="MobiDB-lite"/>
    </source>
</evidence>
<dbReference type="SUPFAM" id="SSF52540">
    <property type="entry name" value="P-loop containing nucleoside triphosphate hydrolases"/>
    <property type="match status" value="1"/>
</dbReference>
<evidence type="ECO:0000256" key="9">
    <source>
        <dbReference type="ARBA" id="ARBA00038388"/>
    </source>
</evidence>
<keyword evidence="5" id="KW-0067">ATP-binding</keyword>
<organism evidence="13 14">
    <name type="scientific">Dactylosporangium darangshiense</name>
    <dbReference type="NCBI Taxonomy" id="579108"/>
    <lineage>
        <taxon>Bacteria</taxon>
        <taxon>Bacillati</taxon>
        <taxon>Actinomycetota</taxon>
        <taxon>Actinomycetes</taxon>
        <taxon>Micromonosporales</taxon>
        <taxon>Micromonosporaceae</taxon>
        <taxon>Dactylosporangium</taxon>
    </lineage>
</organism>
<keyword evidence="7 11" id="KW-0472">Membrane</keyword>
<reference evidence="14" key="1">
    <citation type="journal article" date="2019" name="Int. J. Syst. Evol. Microbiol.">
        <title>The Global Catalogue of Microorganisms (GCM) 10K type strain sequencing project: providing services to taxonomists for standard genome sequencing and annotation.</title>
        <authorList>
            <consortium name="The Broad Institute Genomics Platform"/>
            <consortium name="The Broad Institute Genome Sequencing Center for Infectious Disease"/>
            <person name="Wu L."/>
            <person name="Ma J."/>
        </authorList>
    </citation>
    <scope>NUCLEOTIDE SEQUENCE [LARGE SCALE GENOMIC DNA]</scope>
    <source>
        <strain evidence="14">JCM 17441</strain>
    </source>
</reference>
<evidence type="ECO:0000259" key="12">
    <source>
        <dbReference type="PROSITE" id="PS50893"/>
    </source>
</evidence>
<dbReference type="InterPro" id="IPR050250">
    <property type="entry name" value="Macrolide_Exporter_MacB"/>
</dbReference>
<dbReference type="RefSeq" id="WP_345134355.1">
    <property type="nucleotide sequence ID" value="NZ_BAABAT010000027.1"/>
</dbReference>
<dbReference type="InterPro" id="IPR003439">
    <property type="entry name" value="ABC_transporter-like_ATP-bd"/>
</dbReference>
<feature type="transmembrane region" description="Helical" evidence="11">
    <location>
        <begin position="395"/>
        <end position="419"/>
    </location>
</feature>
<dbReference type="EMBL" id="BAABAT010000027">
    <property type="protein sequence ID" value="GAA4257373.1"/>
    <property type="molecule type" value="Genomic_DNA"/>
</dbReference>
<comment type="similarity">
    <text evidence="8">Belongs to the ABC-4 integral membrane protein family.</text>
</comment>
<dbReference type="Pfam" id="PF00005">
    <property type="entry name" value="ABC_tran"/>
    <property type="match status" value="1"/>
</dbReference>
<comment type="similarity">
    <text evidence="9">Belongs to the ABC transporter superfamily. Macrolide exporter (TC 3.A.1.122) family.</text>
</comment>
<feature type="transmembrane region" description="Helical" evidence="11">
    <location>
        <begin position="439"/>
        <end position="462"/>
    </location>
</feature>
<evidence type="ECO:0000256" key="8">
    <source>
        <dbReference type="ARBA" id="ARBA00038076"/>
    </source>
</evidence>
<keyword evidence="6 11" id="KW-1133">Transmembrane helix</keyword>
<keyword evidence="14" id="KW-1185">Reference proteome</keyword>
<proteinExistence type="inferred from homology"/>
<keyword evidence="2" id="KW-1003">Cell membrane</keyword>
<comment type="subcellular location">
    <subcellularLocation>
        <location evidence="1">Cell inner membrane</location>
        <topology evidence="1">Multi-pass membrane protein</topology>
    </subcellularLocation>
</comment>
<protein>
    <recommendedName>
        <fullName evidence="12">ABC transporter domain-containing protein</fullName>
    </recommendedName>
</protein>
<gene>
    <name evidence="13" type="ORF">GCM10022255_073880</name>
</gene>
<dbReference type="Pfam" id="PF02687">
    <property type="entry name" value="FtsX"/>
    <property type="match status" value="2"/>
</dbReference>
<feature type="transmembrane region" description="Helical" evidence="11">
    <location>
        <begin position="556"/>
        <end position="580"/>
    </location>
</feature>
<sequence>MPVLEARSLVRTYRSGETPVRALDGVDLAVEQGEFVAIMGPSGCGKSTLLNLLAGFDRPSAGEGGPAPGRADRRRRPHGAGPGGTGPARPRRRPMTLTLLRLALAGIRSRLLATTLTILITAAAAATLVIALEVRASGVDPWQRTFQAAHGAHVLAIVPSLDDAHTVAALPGVAERDDPVPSAVGAASIGGHSERLEFAGLDGRPAINAPVRIEGASQPGSGIVLERSFADALHIAVGATIGVPTPTGVLSLTVVGTAVSPSQPRYPRHNPGLGWVSRDTLARVQPDQSRWVWTQPVRLSDPAAAPGFADAAAAALPSAEAQAGGNAMISWQEQRDEALLDSQPLTVILGMFTILLLAVGFAVTGILTAARVSAQYREIGLLKAVGLTPRQVSTVFLVETAALGLAAVAVGFPVGAALAPRLAAPSAQTLIGSPSLAIQPWHALLAGAVVLPVLLLSAFLAARRATRSTTLAAIRAGSPAPTPTGRLARAVARAGLPLPATLGLKDLIARRRRTFWTATAVAVTGAVVVATLQMRAAVRIPIVGTVSDVPTELSVLVYSLDAVLMLIAATTLVAVMLLTVREQIRDFGVLKAIGLTPAQVTAGLVSAQALMAVFAALLSIPLGIGLYLAVVSITGGSDNGTVFAPWWYLALVPVVVPAAVAVTTSAPARLAAQIPVAEAVRYE</sequence>
<keyword evidence="4" id="KW-0547">Nucleotide-binding</keyword>
<feature type="transmembrane region" description="Helical" evidence="11">
    <location>
        <begin position="515"/>
        <end position="536"/>
    </location>
</feature>
<feature type="domain" description="ABC transporter" evidence="12">
    <location>
        <begin position="4"/>
        <end position="253"/>
    </location>
</feature>
<evidence type="ECO:0000256" key="5">
    <source>
        <dbReference type="ARBA" id="ARBA00022840"/>
    </source>
</evidence>
<evidence type="ECO:0000256" key="2">
    <source>
        <dbReference type="ARBA" id="ARBA00022475"/>
    </source>
</evidence>
<evidence type="ECO:0000256" key="4">
    <source>
        <dbReference type="ARBA" id="ARBA00022741"/>
    </source>
</evidence>
<dbReference type="SMART" id="SM00382">
    <property type="entry name" value="AAA"/>
    <property type="match status" value="1"/>
</dbReference>
<dbReference type="PANTHER" id="PTHR30572">
    <property type="entry name" value="MEMBRANE COMPONENT OF TRANSPORTER-RELATED"/>
    <property type="match status" value="1"/>
</dbReference>
<feature type="region of interest" description="Disordered" evidence="10">
    <location>
        <begin position="60"/>
        <end position="92"/>
    </location>
</feature>
<feature type="transmembrane region" description="Helical" evidence="11">
    <location>
        <begin position="347"/>
        <end position="374"/>
    </location>
</feature>
<keyword evidence="3 11" id="KW-0812">Transmembrane</keyword>
<accession>A0ABP8DJA9</accession>
<evidence type="ECO:0000313" key="13">
    <source>
        <dbReference type="EMBL" id="GAA4257373.1"/>
    </source>
</evidence>
<evidence type="ECO:0000256" key="3">
    <source>
        <dbReference type="ARBA" id="ARBA00022692"/>
    </source>
</evidence>
<dbReference type="PANTHER" id="PTHR30572:SF4">
    <property type="entry name" value="ABC TRANSPORTER PERMEASE YTRF"/>
    <property type="match status" value="1"/>
</dbReference>
<evidence type="ECO:0000313" key="14">
    <source>
        <dbReference type="Proteomes" id="UP001500620"/>
    </source>
</evidence>
<evidence type="ECO:0000256" key="11">
    <source>
        <dbReference type="SAM" id="Phobius"/>
    </source>
</evidence>
<feature type="transmembrane region" description="Helical" evidence="11">
    <location>
        <begin position="646"/>
        <end position="666"/>
    </location>
</feature>
<comment type="caution">
    <text evidence="13">The sequence shown here is derived from an EMBL/GenBank/DDBJ whole genome shotgun (WGS) entry which is preliminary data.</text>
</comment>
<evidence type="ECO:0000256" key="7">
    <source>
        <dbReference type="ARBA" id="ARBA00023136"/>
    </source>
</evidence>
<dbReference type="InterPro" id="IPR003593">
    <property type="entry name" value="AAA+_ATPase"/>
</dbReference>
<evidence type="ECO:0000256" key="1">
    <source>
        <dbReference type="ARBA" id="ARBA00004429"/>
    </source>
</evidence>
<feature type="transmembrane region" description="Helical" evidence="11">
    <location>
        <begin position="601"/>
        <end position="634"/>
    </location>
</feature>
<dbReference type="Gene3D" id="3.40.50.300">
    <property type="entry name" value="P-loop containing nucleotide triphosphate hydrolases"/>
    <property type="match status" value="1"/>
</dbReference>
<dbReference type="InterPro" id="IPR003838">
    <property type="entry name" value="ABC3_permease_C"/>
</dbReference>
<dbReference type="PROSITE" id="PS50893">
    <property type="entry name" value="ABC_TRANSPORTER_2"/>
    <property type="match status" value="1"/>
</dbReference>
<name>A0ABP8DJA9_9ACTN</name>
<dbReference type="Proteomes" id="UP001500620">
    <property type="component" value="Unassembled WGS sequence"/>
</dbReference>